<dbReference type="Pfam" id="PF13520">
    <property type="entry name" value="AA_permease_2"/>
    <property type="match status" value="1"/>
</dbReference>
<feature type="transmembrane region" description="Helical" evidence="5">
    <location>
        <begin position="362"/>
        <end position="384"/>
    </location>
</feature>
<feature type="transmembrane region" description="Helical" evidence="5">
    <location>
        <begin position="424"/>
        <end position="441"/>
    </location>
</feature>
<feature type="transmembrane region" description="Helical" evidence="5">
    <location>
        <begin position="130"/>
        <end position="148"/>
    </location>
</feature>
<evidence type="ECO:0000256" key="3">
    <source>
        <dbReference type="ARBA" id="ARBA00022989"/>
    </source>
</evidence>
<feature type="transmembrane region" description="Helical" evidence="5">
    <location>
        <begin position="488"/>
        <end position="505"/>
    </location>
</feature>
<keyword evidence="2 5" id="KW-0812">Transmembrane</keyword>
<gene>
    <name evidence="6" type="ORF">P4T90_05910</name>
</gene>
<name>A0ABU6ME01_9BACI</name>
<dbReference type="PANTHER" id="PTHR47547:SF1">
    <property type="entry name" value="ASPARTATE-PROTON SYMPORTER"/>
    <property type="match status" value="1"/>
</dbReference>
<accession>A0ABU6ME01</accession>
<feature type="transmembrane region" description="Helical" evidence="5">
    <location>
        <begin position="160"/>
        <end position="180"/>
    </location>
</feature>
<dbReference type="InterPro" id="IPR052962">
    <property type="entry name" value="AA_Transporter_AGT"/>
</dbReference>
<evidence type="ECO:0000256" key="1">
    <source>
        <dbReference type="ARBA" id="ARBA00004141"/>
    </source>
</evidence>
<dbReference type="InterPro" id="IPR002293">
    <property type="entry name" value="AA/rel_permease1"/>
</dbReference>
<keyword evidence="3 5" id="KW-1133">Transmembrane helix</keyword>
<dbReference type="EMBL" id="JARMAB010000007">
    <property type="protein sequence ID" value="MED1202627.1"/>
    <property type="molecule type" value="Genomic_DNA"/>
</dbReference>
<proteinExistence type="predicted"/>
<feature type="transmembrane region" description="Helical" evidence="5">
    <location>
        <begin position="233"/>
        <end position="257"/>
    </location>
</feature>
<reference evidence="6 7" key="1">
    <citation type="submission" date="2023-03" db="EMBL/GenBank/DDBJ databases">
        <title>Bacillus Genome Sequencing.</title>
        <authorList>
            <person name="Dunlap C."/>
        </authorList>
    </citation>
    <scope>NUCLEOTIDE SEQUENCE [LARGE SCALE GENOMIC DNA]</scope>
    <source>
        <strain evidence="6 7">B-23453</strain>
    </source>
</reference>
<dbReference type="PIRSF" id="PIRSF006060">
    <property type="entry name" value="AA_transporter"/>
    <property type="match status" value="1"/>
</dbReference>
<feature type="transmembrane region" description="Helical" evidence="5">
    <location>
        <begin position="200"/>
        <end position="221"/>
    </location>
</feature>
<sequence>MHQGNFKKSMTLLDLILIGLGAIFGSAWLFAVSNVASKAGPSGFISWIIGGAIILLIGLVYAELGAALPRTGGILRYPVYSHGPFVGYLISFITIVAYSSLISIEVTAVRQYVAYWLPELTKPHSQSPTILGWLLQFLMLLAFFLLNYRSVNIFAKANRVISVFKYFVPLTIIVTLSFYFKSANFSIGGFSPFGFQGIQTAIASGGVMFAYLGLHPIVSVASEVKNPKRNIPIALIICIILATLIYTALQVLFVGAIPSSSIHGGWGQIQDKFSLPFKDIAVALGLGWLAIIVVLDAIISPGGNGNIFMNTTARLIYAWSRTGTFFQQFAKVDGKTGIPRSSLWLTFGLAVFWTLPFPSWNALVNVCSVALILSYAVAPISTAAFSINAKDLHKPFTLKGSAIISPLSFIFVTFIVYWAGWKTISWLLGFQLLMAVLYIVFTKFRSQSEVSFAQQLKSAWWLIAYYVMMLLFCYFGSFGGGLGVLKDPFDLILIAIGALAIYYWAKYTGLPKAIIDHDELSHKQ</sequence>
<feature type="transmembrane region" description="Helical" evidence="5">
    <location>
        <begin position="462"/>
        <end position="482"/>
    </location>
</feature>
<feature type="transmembrane region" description="Helical" evidence="5">
    <location>
        <begin position="85"/>
        <end position="110"/>
    </location>
</feature>
<evidence type="ECO:0000313" key="6">
    <source>
        <dbReference type="EMBL" id="MED1202627.1"/>
    </source>
</evidence>
<comment type="subcellular location">
    <subcellularLocation>
        <location evidence="1">Membrane</location>
        <topology evidence="1">Multi-pass membrane protein</topology>
    </subcellularLocation>
</comment>
<keyword evidence="7" id="KW-1185">Reference proteome</keyword>
<feature type="transmembrane region" description="Helical" evidence="5">
    <location>
        <begin position="337"/>
        <end position="356"/>
    </location>
</feature>
<evidence type="ECO:0000313" key="7">
    <source>
        <dbReference type="Proteomes" id="UP001341444"/>
    </source>
</evidence>
<dbReference type="Gene3D" id="1.20.1740.10">
    <property type="entry name" value="Amino acid/polyamine transporter I"/>
    <property type="match status" value="1"/>
</dbReference>
<evidence type="ECO:0000256" key="5">
    <source>
        <dbReference type="SAM" id="Phobius"/>
    </source>
</evidence>
<dbReference type="PANTHER" id="PTHR47547">
    <property type="match status" value="1"/>
</dbReference>
<feature type="transmembrane region" description="Helical" evidence="5">
    <location>
        <begin position="396"/>
        <end position="418"/>
    </location>
</feature>
<evidence type="ECO:0000256" key="4">
    <source>
        <dbReference type="ARBA" id="ARBA00023136"/>
    </source>
</evidence>
<organism evidence="6 7">
    <name type="scientific">Heyndrickxia acidicola</name>
    <dbReference type="NCBI Taxonomy" id="209389"/>
    <lineage>
        <taxon>Bacteria</taxon>
        <taxon>Bacillati</taxon>
        <taxon>Bacillota</taxon>
        <taxon>Bacilli</taxon>
        <taxon>Bacillales</taxon>
        <taxon>Bacillaceae</taxon>
        <taxon>Heyndrickxia</taxon>
    </lineage>
</organism>
<dbReference type="RefSeq" id="WP_066267093.1">
    <property type="nucleotide sequence ID" value="NZ_JARMAB010000007.1"/>
</dbReference>
<feature type="transmembrane region" description="Helical" evidence="5">
    <location>
        <begin position="44"/>
        <end position="64"/>
    </location>
</feature>
<feature type="transmembrane region" description="Helical" evidence="5">
    <location>
        <begin position="280"/>
        <end position="299"/>
    </location>
</feature>
<protein>
    <submittedName>
        <fullName evidence="6">APC family permease</fullName>
    </submittedName>
</protein>
<feature type="transmembrane region" description="Helical" evidence="5">
    <location>
        <begin position="12"/>
        <end position="32"/>
    </location>
</feature>
<keyword evidence="4 5" id="KW-0472">Membrane</keyword>
<evidence type="ECO:0000256" key="2">
    <source>
        <dbReference type="ARBA" id="ARBA00022692"/>
    </source>
</evidence>
<dbReference type="Proteomes" id="UP001341444">
    <property type="component" value="Unassembled WGS sequence"/>
</dbReference>
<comment type="caution">
    <text evidence="6">The sequence shown here is derived from an EMBL/GenBank/DDBJ whole genome shotgun (WGS) entry which is preliminary data.</text>
</comment>